<evidence type="ECO:0000313" key="10">
    <source>
        <dbReference type="EMBL" id="CCB57132.1"/>
    </source>
</evidence>
<dbReference type="Pfam" id="PF13181">
    <property type="entry name" value="TPR_8"/>
    <property type="match status" value="1"/>
</dbReference>
<accession>F6HQQ1</accession>
<dbReference type="HOGENOM" id="CLU_013615_13_4_1"/>
<dbReference type="InParanoid" id="F6HQQ1"/>
<name>F6HQQ1_VITVI</name>
<dbReference type="eggNOG" id="KOG0543">
    <property type="taxonomic scope" value="Eukaryota"/>
</dbReference>
<reference evidence="11" key="1">
    <citation type="journal article" date="2007" name="Nature">
        <title>The grapevine genome sequence suggests ancestral hexaploidization in major angiosperm phyla.</title>
        <authorList>
            <consortium name="The French-Italian Public Consortium for Grapevine Genome Characterization."/>
            <person name="Jaillon O."/>
            <person name="Aury J.-M."/>
            <person name="Noel B."/>
            <person name="Policriti A."/>
            <person name="Clepet C."/>
            <person name="Casagrande A."/>
            <person name="Choisne N."/>
            <person name="Aubourg S."/>
            <person name="Vitulo N."/>
            <person name="Jubin C."/>
            <person name="Vezzi A."/>
            <person name="Legeai F."/>
            <person name="Hugueney P."/>
            <person name="Dasilva C."/>
            <person name="Horner D."/>
            <person name="Mica E."/>
            <person name="Jublot D."/>
            <person name="Poulain J."/>
            <person name="Bruyere C."/>
            <person name="Billault A."/>
            <person name="Segurens B."/>
            <person name="Gouyvenoux M."/>
            <person name="Ugarte E."/>
            <person name="Cattonaro F."/>
            <person name="Anthouard V."/>
            <person name="Vico V."/>
            <person name="Del Fabbro C."/>
            <person name="Alaux M."/>
            <person name="Di Gaspero G."/>
            <person name="Dumas V."/>
            <person name="Felice N."/>
            <person name="Paillard S."/>
            <person name="Juman I."/>
            <person name="Moroldo M."/>
            <person name="Scalabrin S."/>
            <person name="Canaguier A."/>
            <person name="Le Clainche I."/>
            <person name="Malacrida G."/>
            <person name="Durand E."/>
            <person name="Pesole G."/>
            <person name="Laucou V."/>
            <person name="Chatelet P."/>
            <person name="Merdinoglu D."/>
            <person name="Delledonne M."/>
            <person name="Pezzotti M."/>
            <person name="Lecharny A."/>
            <person name="Scarpelli C."/>
            <person name="Artiguenave F."/>
            <person name="Pe M.E."/>
            <person name="Valle G."/>
            <person name="Morgante M."/>
            <person name="Caboche M."/>
            <person name="Adam-Blondon A.-F."/>
            <person name="Weissenbach J."/>
            <person name="Quetier F."/>
            <person name="Wincker P."/>
        </authorList>
    </citation>
    <scope>NUCLEOTIDE SEQUENCE [LARGE SCALE GENOMIC DNA]</scope>
    <source>
        <strain evidence="11">cv. Pinot noir / PN40024</strain>
    </source>
</reference>
<dbReference type="Gene3D" id="1.25.40.10">
    <property type="entry name" value="Tetratricopeptide repeat domain"/>
    <property type="match status" value="1"/>
</dbReference>
<dbReference type="Proteomes" id="UP000009183">
    <property type="component" value="Chromosome 8"/>
</dbReference>
<dbReference type="PANTHER" id="PTHR46512:SF11">
    <property type="entry name" value="PEPTIDYLPROLYL ISOMERASE"/>
    <property type="match status" value="1"/>
</dbReference>
<dbReference type="InterPro" id="IPR046357">
    <property type="entry name" value="PPIase_dom_sf"/>
</dbReference>
<evidence type="ECO:0000256" key="4">
    <source>
        <dbReference type="ARBA" id="ARBA00022803"/>
    </source>
</evidence>
<dbReference type="STRING" id="29760.F6HQQ1"/>
<dbReference type="InterPro" id="IPR011990">
    <property type="entry name" value="TPR-like_helical_dom_sf"/>
</dbReference>
<dbReference type="PROSITE" id="PS50005">
    <property type="entry name" value="TPR"/>
    <property type="match status" value="1"/>
</dbReference>
<evidence type="ECO:0000256" key="8">
    <source>
        <dbReference type="PROSITE-ProRule" id="PRU00339"/>
    </source>
</evidence>
<evidence type="ECO:0000259" key="9">
    <source>
        <dbReference type="PROSITE" id="PS50059"/>
    </source>
</evidence>
<feature type="domain" description="PPIase FKBP-type" evidence="9">
    <location>
        <begin position="267"/>
        <end position="351"/>
    </location>
</feature>
<keyword evidence="5 7" id="KW-0697">Rotamase</keyword>
<evidence type="ECO:0000256" key="2">
    <source>
        <dbReference type="ARBA" id="ARBA00013194"/>
    </source>
</evidence>
<dbReference type="SUPFAM" id="SSF54534">
    <property type="entry name" value="FKBP-like"/>
    <property type="match status" value="3"/>
</dbReference>
<evidence type="ECO:0000256" key="5">
    <source>
        <dbReference type="ARBA" id="ARBA00023110"/>
    </source>
</evidence>
<dbReference type="SMART" id="SM00028">
    <property type="entry name" value="TPR"/>
    <property type="match status" value="2"/>
</dbReference>
<feature type="repeat" description="TPR" evidence="8">
    <location>
        <begin position="410"/>
        <end position="443"/>
    </location>
</feature>
<dbReference type="PROSITE" id="PS50059">
    <property type="entry name" value="FKBP_PPIASE"/>
    <property type="match status" value="3"/>
</dbReference>
<comment type="catalytic activity">
    <reaction evidence="1 7">
        <text>[protein]-peptidylproline (omega=180) = [protein]-peptidylproline (omega=0)</text>
        <dbReference type="Rhea" id="RHEA:16237"/>
        <dbReference type="Rhea" id="RHEA-COMP:10747"/>
        <dbReference type="Rhea" id="RHEA-COMP:10748"/>
        <dbReference type="ChEBI" id="CHEBI:83833"/>
        <dbReference type="ChEBI" id="CHEBI:83834"/>
        <dbReference type="EC" id="5.2.1.8"/>
    </reaction>
</comment>
<keyword evidence="3" id="KW-0677">Repeat</keyword>
<dbReference type="InterPro" id="IPR050754">
    <property type="entry name" value="FKBP4/5/8-like"/>
</dbReference>
<evidence type="ECO:0000256" key="6">
    <source>
        <dbReference type="ARBA" id="ARBA00023235"/>
    </source>
</evidence>
<feature type="domain" description="PPIase FKBP-type" evidence="9">
    <location>
        <begin position="33"/>
        <end position="121"/>
    </location>
</feature>
<dbReference type="AlphaFoldDB" id="F6HQQ1"/>
<sequence>MESEARPDTDIGSQGLRKRILQMGHSWLTPFPGDEVQVHYSGRVEGGAYFDSSRDRGAPFWFKLGQCEVIKGWEEGVATMKKGERAIFTIPPDLAYGETGLPPLIPPNSTLIYDIEMLSWNTIRDLTGDGGILKKIMTEGEGWATPKDGDEVLVKYEVRLENGTEVSKCDEGSEFHLGDDLPCPAISKAVKTMRRGEKAELSVRFSYGFKQIGNEVTRTDGAIPPNSNLIICLELISWKSVIDIMGDKKVLKKIMKVGEGFDRPSEGSLAKVAYIGKLENGTVFERKGSREEPLELLCFEEQINEGLDRAIMTMRKGEQALVTIQADGHEVSGMVSANSLHHYEVELIDFTKAEKYIEFDHSFTDEEKVQANALRISCNLNNAACKLKLGEYLEASKQCTKVLELDPSNIKALYRRSQSYLRISELEKAEADIRRALTIDPSNRDVKLVYKELQVKQKEYIRHQTQIFSTMLSRMG</sequence>
<dbReference type="Gene3D" id="3.10.50.40">
    <property type="match status" value="3"/>
</dbReference>
<dbReference type="InterPro" id="IPR019734">
    <property type="entry name" value="TPR_rpt"/>
</dbReference>
<feature type="domain" description="PPIase FKBP-type" evidence="9">
    <location>
        <begin position="149"/>
        <end position="239"/>
    </location>
</feature>
<keyword evidence="11" id="KW-1185">Reference proteome</keyword>
<keyword evidence="6 7" id="KW-0413">Isomerase</keyword>
<dbReference type="FunFam" id="3.10.50.40:FF:000006">
    <property type="entry name" value="Peptidyl-prolyl cis-trans isomerase"/>
    <property type="match status" value="1"/>
</dbReference>
<dbReference type="SUPFAM" id="SSF48452">
    <property type="entry name" value="TPR-like"/>
    <property type="match status" value="1"/>
</dbReference>
<dbReference type="InterPro" id="IPR001179">
    <property type="entry name" value="PPIase_FKBP_dom"/>
</dbReference>
<dbReference type="Pfam" id="PF00254">
    <property type="entry name" value="FKBP_C"/>
    <property type="match status" value="3"/>
</dbReference>
<protein>
    <recommendedName>
        <fullName evidence="2 7">peptidylprolyl isomerase</fullName>
        <ecNumber evidence="2 7">5.2.1.8</ecNumber>
    </recommendedName>
</protein>
<dbReference type="EC" id="5.2.1.8" evidence="2 7"/>
<keyword evidence="4 8" id="KW-0802">TPR repeat</keyword>
<evidence type="ECO:0000256" key="7">
    <source>
        <dbReference type="PROSITE-ProRule" id="PRU00277"/>
    </source>
</evidence>
<evidence type="ECO:0000313" key="11">
    <source>
        <dbReference type="Proteomes" id="UP000009183"/>
    </source>
</evidence>
<evidence type="ECO:0000256" key="1">
    <source>
        <dbReference type="ARBA" id="ARBA00000971"/>
    </source>
</evidence>
<gene>
    <name evidence="10" type="ordered locus">VIT_08s0040g00790</name>
</gene>
<dbReference type="EMBL" id="FN596008">
    <property type="protein sequence ID" value="CCB57132.1"/>
    <property type="molecule type" value="Genomic_DNA"/>
</dbReference>
<organism evidence="10 11">
    <name type="scientific">Vitis vinifera</name>
    <name type="common">Grape</name>
    <dbReference type="NCBI Taxonomy" id="29760"/>
    <lineage>
        <taxon>Eukaryota</taxon>
        <taxon>Viridiplantae</taxon>
        <taxon>Streptophyta</taxon>
        <taxon>Embryophyta</taxon>
        <taxon>Tracheophyta</taxon>
        <taxon>Spermatophyta</taxon>
        <taxon>Magnoliopsida</taxon>
        <taxon>eudicotyledons</taxon>
        <taxon>Gunneridae</taxon>
        <taxon>Pentapetalae</taxon>
        <taxon>rosids</taxon>
        <taxon>Vitales</taxon>
        <taxon>Vitaceae</taxon>
        <taxon>Viteae</taxon>
        <taxon>Vitis</taxon>
    </lineage>
</organism>
<evidence type="ECO:0000256" key="3">
    <source>
        <dbReference type="ARBA" id="ARBA00022737"/>
    </source>
</evidence>
<dbReference type="GO" id="GO:0003755">
    <property type="term" value="F:peptidyl-prolyl cis-trans isomerase activity"/>
    <property type="evidence" value="ECO:0000318"/>
    <property type="project" value="GO_Central"/>
</dbReference>
<dbReference type="PaxDb" id="29760-VIT_08s0040g00790.t01"/>
<dbReference type="PANTHER" id="PTHR46512">
    <property type="entry name" value="PEPTIDYLPROLYL ISOMERASE"/>
    <property type="match status" value="1"/>
</dbReference>
<proteinExistence type="predicted"/>